<protein>
    <submittedName>
        <fullName evidence="1">Uncharacterized protein</fullName>
    </submittedName>
</protein>
<organism evidence="1 2">
    <name type="scientific">Champsocephalus gunnari</name>
    <name type="common">Mackerel icefish</name>
    <dbReference type="NCBI Taxonomy" id="52237"/>
    <lineage>
        <taxon>Eukaryota</taxon>
        <taxon>Metazoa</taxon>
        <taxon>Chordata</taxon>
        <taxon>Craniata</taxon>
        <taxon>Vertebrata</taxon>
        <taxon>Euteleostomi</taxon>
        <taxon>Actinopterygii</taxon>
        <taxon>Neopterygii</taxon>
        <taxon>Teleostei</taxon>
        <taxon>Neoteleostei</taxon>
        <taxon>Acanthomorphata</taxon>
        <taxon>Eupercaria</taxon>
        <taxon>Perciformes</taxon>
        <taxon>Notothenioidei</taxon>
        <taxon>Channichthyidae</taxon>
        <taxon>Champsocephalus</taxon>
    </lineage>
</organism>
<keyword evidence="2" id="KW-1185">Reference proteome</keyword>
<proteinExistence type="predicted"/>
<sequence length="68" mass="7259">MKEGLNTGEDGSTDLTNGATIWTCYLTSKQGEQAARPQTCNWSRLPLEVAGGEAECSVGRAAFEISSY</sequence>
<gene>
    <name evidence="1" type="ORF">CgunFtcFv8_010809</name>
</gene>
<dbReference type="EMBL" id="JAURVH010001517">
    <property type="protein sequence ID" value="KAK5929587.1"/>
    <property type="molecule type" value="Genomic_DNA"/>
</dbReference>
<evidence type="ECO:0000313" key="1">
    <source>
        <dbReference type="EMBL" id="KAK5929587.1"/>
    </source>
</evidence>
<dbReference type="Proteomes" id="UP001331515">
    <property type="component" value="Unassembled WGS sequence"/>
</dbReference>
<reference evidence="1 2" key="1">
    <citation type="journal article" date="2023" name="Mol. Biol. Evol.">
        <title>Genomics of Secondarily Temperate Adaptation in the Only Non-Antarctic Icefish.</title>
        <authorList>
            <person name="Rivera-Colon A.G."/>
            <person name="Rayamajhi N."/>
            <person name="Minhas B.F."/>
            <person name="Madrigal G."/>
            <person name="Bilyk K.T."/>
            <person name="Yoon V."/>
            <person name="Hune M."/>
            <person name="Gregory S."/>
            <person name="Cheng C.H.C."/>
            <person name="Catchen J.M."/>
        </authorList>
    </citation>
    <scope>NUCLEOTIDE SEQUENCE [LARGE SCALE GENOMIC DNA]</scope>
    <source>
        <tissue evidence="1">White muscle</tissue>
    </source>
</reference>
<evidence type="ECO:0000313" key="2">
    <source>
        <dbReference type="Proteomes" id="UP001331515"/>
    </source>
</evidence>
<dbReference type="AlphaFoldDB" id="A0AAN8HVT3"/>
<name>A0AAN8HVT3_CHAGU</name>
<accession>A0AAN8HVT3</accession>
<comment type="caution">
    <text evidence="1">The sequence shown here is derived from an EMBL/GenBank/DDBJ whole genome shotgun (WGS) entry which is preliminary data.</text>
</comment>